<protein>
    <submittedName>
        <fullName evidence="2">VWA domain-containing protein</fullName>
    </submittedName>
</protein>
<comment type="caution">
    <text evidence="2">The sequence shown here is derived from an EMBL/GenBank/DDBJ whole genome shotgun (WGS) entry which is preliminary data.</text>
</comment>
<keyword evidence="3" id="KW-1185">Reference proteome</keyword>
<feature type="domain" description="VWFA" evidence="1">
    <location>
        <begin position="643"/>
        <end position="832"/>
    </location>
</feature>
<dbReference type="Gene3D" id="2.60.40.10">
    <property type="entry name" value="Immunoglobulins"/>
    <property type="match status" value="1"/>
</dbReference>
<evidence type="ECO:0000313" key="2">
    <source>
        <dbReference type="EMBL" id="MBE9028857.1"/>
    </source>
</evidence>
<gene>
    <name evidence="2" type="ORF">IQ266_03660</name>
</gene>
<evidence type="ECO:0000313" key="3">
    <source>
        <dbReference type="Proteomes" id="UP000625316"/>
    </source>
</evidence>
<organism evidence="2 3">
    <name type="scientific">Romeriopsis navalis LEGE 11480</name>
    <dbReference type="NCBI Taxonomy" id="2777977"/>
    <lineage>
        <taxon>Bacteria</taxon>
        <taxon>Bacillati</taxon>
        <taxon>Cyanobacteriota</taxon>
        <taxon>Cyanophyceae</taxon>
        <taxon>Leptolyngbyales</taxon>
        <taxon>Leptolyngbyaceae</taxon>
        <taxon>Romeriopsis</taxon>
        <taxon>Romeriopsis navalis</taxon>
    </lineage>
</organism>
<dbReference type="SMART" id="SM00327">
    <property type="entry name" value="VWA"/>
    <property type="match status" value="1"/>
</dbReference>
<sequence length="1036" mass="109510">MKGLFRSVTQSKTSTLAIKHWQRSLLATSIGLMGVLWSSPAFAEGSAQWGLTQKMYEYGDVSAGINLAQTRISSASRSLYVDITTPGEVINISLCGASDTDALSIEIYQTTPNAIDPAFIPTTGGQVFTQNLSGSNVSCTDPMTGVMPNPVKFTAATVGTYEIRLFTTASTRFERVDVTVTPDLITPVDPTDRAGRLYSYAYAFLGDGGGGCYALSDSTSSDFFVKVPGGRPGENYVWKLDLNNFAGCVYDLVANSYGVNPPRSGFSVPFNDNNFTPEYPIYISYPAQVGSRPTQPPSVLNFTFTDNQGIDNSITPGGTIGVQDSGTFTFTTDIIGNYSIQIDVNQDGIYSPVDAQGAASGDVFLNGITNGPGTVSVPWDGKQNDGTVLPVGTYNAKVQMRAGEYHFIAGDAETSGGGSNNGLTIFEMLGPGIQTDTLVFWDDSTFLGNIGGTTTLPNGALSSTPQAKHTWGDFSSGGFGNQVYIDTYVYGDFSEATSPVIVAMTDEPGITGRVWNDADGSANNTFTNINTGSEGGTDADGLHVNLVDSTGNVIATTPVNADGTYALADVTSNQNNLTLHLSTTAGTIGQPAPALNLPVTWRATTPAIRPAFNIGTTSITDQDFGLHLINPDLTANYCQTSRNFMFVLDDSESVDATELQQQRDAVMEMLRHLARNGIASRVAIVGFDTAARTVIDYTDVNGNNLAAFQTALDNNYGVTGTGTHWKAALKQASLIGLPPTDSTDVLFFFSDGKLTTGDVPSADADLFKQSGTHMYGVWIDSDPALTVDDFKPITDGLATAEFTGTNGATADYVKVADYAALSAKTLALLQNICPGKPNLLLVKRITERNGGTTTEDGDSLSTYINESANPYDDNLLEDLYPPTNLPDTNKWPTPATFLLGGVDGGNVKPDDELEYTIYFLSTGDNDANNVLFCDRVPENVTYLPSAYSAGATAGTQLGIQLNLGGTVTNLTGTQDSDVGQFFPIGSEPTTLFPGINCGGSNTNGAVVVNLGNLPKATASATPAASYGFVRFKGKVK</sequence>
<dbReference type="NCBIfam" id="TIGR01451">
    <property type="entry name" value="B_ant_repeat"/>
    <property type="match status" value="1"/>
</dbReference>
<dbReference type="Proteomes" id="UP000625316">
    <property type="component" value="Unassembled WGS sequence"/>
</dbReference>
<reference evidence="2" key="1">
    <citation type="submission" date="2020-10" db="EMBL/GenBank/DDBJ databases">
        <authorList>
            <person name="Castelo-Branco R."/>
            <person name="Eusebio N."/>
            <person name="Adriana R."/>
            <person name="Vieira A."/>
            <person name="Brugerolle De Fraissinette N."/>
            <person name="Rezende De Castro R."/>
            <person name="Schneider M.P."/>
            <person name="Vasconcelos V."/>
            <person name="Leao P.N."/>
        </authorList>
    </citation>
    <scope>NUCLEOTIDE SEQUENCE</scope>
    <source>
        <strain evidence="2">LEGE 11480</strain>
    </source>
</reference>
<dbReference type="InterPro" id="IPR047589">
    <property type="entry name" value="DUF11_rpt"/>
</dbReference>
<dbReference type="RefSeq" id="WP_264323680.1">
    <property type="nucleotide sequence ID" value="NZ_JADEXQ010000008.1"/>
</dbReference>
<dbReference type="InterPro" id="IPR013783">
    <property type="entry name" value="Ig-like_fold"/>
</dbReference>
<dbReference type="EMBL" id="JADEXQ010000008">
    <property type="protein sequence ID" value="MBE9028857.1"/>
    <property type="molecule type" value="Genomic_DNA"/>
</dbReference>
<dbReference type="Gene3D" id="3.40.50.410">
    <property type="entry name" value="von Willebrand factor, type A domain"/>
    <property type="match status" value="1"/>
</dbReference>
<evidence type="ECO:0000259" key="1">
    <source>
        <dbReference type="PROSITE" id="PS50234"/>
    </source>
</evidence>
<dbReference type="InterPro" id="IPR036465">
    <property type="entry name" value="vWFA_dom_sf"/>
</dbReference>
<dbReference type="PROSITE" id="PS50234">
    <property type="entry name" value="VWFA"/>
    <property type="match status" value="1"/>
</dbReference>
<accession>A0A928VJM5</accession>
<dbReference type="SUPFAM" id="SSF53300">
    <property type="entry name" value="vWA-like"/>
    <property type="match status" value="1"/>
</dbReference>
<name>A0A928VJM5_9CYAN</name>
<dbReference type="InterPro" id="IPR002035">
    <property type="entry name" value="VWF_A"/>
</dbReference>
<dbReference type="AlphaFoldDB" id="A0A928VJM5"/>
<dbReference type="Pfam" id="PF13519">
    <property type="entry name" value="VWA_2"/>
    <property type="match status" value="1"/>
</dbReference>
<dbReference type="CDD" id="cd00198">
    <property type="entry name" value="vWFA"/>
    <property type="match status" value="1"/>
</dbReference>
<proteinExistence type="predicted"/>